<dbReference type="Proteomes" id="UP000270296">
    <property type="component" value="Unassembled WGS sequence"/>
</dbReference>
<dbReference type="GO" id="GO:0046872">
    <property type="term" value="F:metal ion binding"/>
    <property type="evidence" value="ECO:0007669"/>
    <property type="project" value="UniProtKB-KW"/>
</dbReference>
<keyword evidence="5" id="KW-0862">Zinc</keyword>
<reference evidence="7 8" key="2">
    <citation type="submission" date="2018-11" db="EMBL/GenBank/DDBJ databases">
        <authorList>
            <consortium name="Pathogen Informatics"/>
        </authorList>
    </citation>
    <scope>NUCLEOTIDE SEQUENCE [LARGE SCALE GENOMIC DNA]</scope>
</reference>
<evidence type="ECO:0000313" key="9">
    <source>
        <dbReference type="WBParaSite" id="SBAD_0001329501-mRNA-1"/>
    </source>
</evidence>
<proteinExistence type="inferred from homology"/>
<evidence type="ECO:0000256" key="1">
    <source>
        <dbReference type="ARBA" id="ARBA00007174"/>
    </source>
</evidence>
<keyword evidence="3 5" id="KW-0560">Oxidoreductase</keyword>
<dbReference type="OrthoDB" id="44061at2759"/>
<keyword evidence="5" id="KW-0479">Metal-binding</keyword>
<organism evidence="9">
    <name type="scientific">Soboliphyme baturini</name>
    <dbReference type="NCBI Taxonomy" id="241478"/>
    <lineage>
        <taxon>Eukaryota</taxon>
        <taxon>Metazoa</taxon>
        <taxon>Ecdysozoa</taxon>
        <taxon>Nematoda</taxon>
        <taxon>Enoplea</taxon>
        <taxon>Dorylaimia</taxon>
        <taxon>Dioctophymatida</taxon>
        <taxon>Dioctophymatoidea</taxon>
        <taxon>Soboliphymatidae</taxon>
        <taxon>Soboliphyme</taxon>
    </lineage>
</organism>
<comment type="catalytic activity">
    <reaction evidence="4 5">
        <text>L-methionyl-[protein] + [thioredoxin]-disulfide + H2O = L-methionyl-(R)-S-oxide-[protein] + [thioredoxin]-dithiol</text>
        <dbReference type="Rhea" id="RHEA:24164"/>
        <dbReference type="Rhea" id="RHEA-COMP:10698"/>
        <dbReference type="Rhea" id="RHEA-COMP:10700"/>
        <dbReference type="Rhea" id="RHEA-COMP:12313"/>
        <dbReference type="Rhea" id="RHEA-COMP:12314"/>
        <dbReference type="ChEBI" id="CHEBI:15377"/>
        <dbReference type="ChEBI" id="CHEBI:16044"/>
        <dbReference type="ChEBI" id="CHEBI:29950"/>
        <dbReference type="ChEBI" id="CHEBI:45764"/>
        <dbReference type="ChEBI" id="CHEBI:50058"/>
        <dbReference type="EC" id="1.8.4.12"/>
    </reaction>
</comment>
<feature type="domain" description="MsrB" evidence="6">
    <location>
        <begin position="1"/>
        <end position="109"/>
    </location>
</feature>
<dbReference type="InterPro" id="IPR011057">
    <property type="entry name" value="Mss4-like_sf"/>
</dbReference>
<dbReference type="AlphaFoldDB" id="A0A183JAI4"/>
<evidence type="ECO:0000256" key="4">
    <source>
        <dbReference type="ARBA" id="ARBA00048488"/>
    </source>
</evidence>
<comment type="function">
    <text evidence="5">Methionine-sulfoxide reductase that specifically reduces methionine (R)-sulfoxide back to methionine. While in many cases methionine oxidation is the result of random oxidation following oxidative stress, methionine oxidation is also a post-translational modification that takes place on specific residues.</text>
</comment>
<dbReference type="WBParaSite" id="SBAD_0001329501-mRNA-1">
    <property type="protein sequence ID" value="SBAD_0001329501-mRNA-1"/>
    <property type="gene ID" value="SBAD_0001329501"/>
</dbReference>
<dbReference type="InterPro" id="IPR002579">
    <property type="entry name" value="Met_Sox_Rdtase_MsrB_dom"/>
</dbReference>
<keyword evidence="8" id="KW-1185">Reference proteome</keyword>
<evidence type="ECO:0000259" key="6">
    <source>
        <dbReference type="PROSITE" id="PS51790"/>
    </source>
</evidence>
<accession>A0A183JAI4</accession>
<evidence type="ECO:0000313" key="7">
    <source>
        <dbReference type="EMBL" id="VDP52503.1"/>
    </source>
</evidence>
<reference evidence="9" key="1">
    <citation type="submission" date="2016-06" db="UniProtKB">
        <authorList>
            <consortium name="WormBaseParasite"/>
        </authorList>
    </citation>
    <scope>IDENTIFICATION</scope>
</reference>
<gene>
    <name evidence="7" type="ORF">SBAD_LOCUS12882</name>
</gene>
<dbReference type="EMBL" id="UZAM01019227">
    <property type="protein sequence ID" value="VDP52503.1"/>
    <property type="molecule type" value="Genomic_DNA"/>
</dbReference>
<dbReference type="PROSITE" id="PS51790">
    <property type="entry name" value="MSRB"/>
    <property type="match status" value="1"/>
</dbReference>
<dbReference type="PANTHER" id="PTHR10173">
    <property type="entry name" value="METHIONINE SULFOXIDE REDUCTASE"/>
    <property type="match status" value="1"/>
</dbReference>
<evidence type="ECO:0000256" key="2">
    <source>
        <dbReference type="ARBA" id="ARBA00012499"/>
    </source>
</evidence>
<comment type="similarity">
    <text evidence="1 5">Belongs to the MsrB Met sulfoxide reductase family.</text>
</comment>
<dbReference type="GO" id="GO:0006979">
    <property type="term" value="P:response to oxidative stress"/>
    <property type="evidence" value="ECO:0007669"/>
    <property type="project" value="InterPro"/>
</dbReference>
<evidence type="ECO:0000256" key="3">
    <source>
        <dbReference type="ARBA" id="ARBA00023002"/>
    </source>
</evidence>
<dbReference type="EC" id="1.8.4.12" evidence="2 5"/>
<dbReference type="InterPro" id="IPR028427">
    <property type="entry name" value="Met_Sox_Rdtase_MsrB"/>
</dbReference>
<dbReference type="GO" id="GO:0005737">
    <property type="term" value="C:cytoplasm"/>
    <property type="evidence" value="ECO:0007669"/>
    <property type="project" value="TreeGrafter"/>
</dbReference>
<name>A0A183JAI4_9BILA</name>
<comment type="cofactor">
    <cofactor evidence="5">
        <name>Zn(2+)</name>
        <dbReference type="ChEBI" id="CHEBI:29105"/>
    </cofactor>
    <text evidence="5">Binds 1 zinc ion per subunit.</text>
</comment>
<evidence type="ECO:0000256" key="5">
    <source>
        <dbReference type="RuleBase" id="RU365044"/>
    </source>
</evidence>
<evidence type="ECO:0000313" key="8">
    <source>
        <dbReference type="Proteomes" id="UP000270296"/>
    </source>
</evidence>
<dbReference type="Pfam" id="PF01641">
    <property type="entry name" value="SelR"/>
    <property type="match status" value="1"/>
</dbReference>
<sequence>VFIITFSAFQAFSGKYVNTTDEGDYKCVCCGEVLFRSDRKFLSSCGWPSFSAAFEEKIIRRLDNSHGICRTEVICKKCHAHLGHVFDDGPAPTGERFCINSVSLNFEPVKPA</sequence>
<dbReference type="NCBIfam" id="TIGR00357">
    <property type="entry name" value="peptide-methionine (R)-S-oxide reductase MsrB"/>
    <property type="match status" value="1"/>
</dbReference>
<dbReference type="GO" id="GO:0033743">
    <property type="term" value="F:peptide-methionine (R)-S-oxide reductase activity"/>
    <property type="evidence" value="ECO:0007669"/>
    <property type="project" value="UniProtKB-EC"/>
</dbReference>
<dbReference type="GO" id="GO:0030091">
    <property type="term" value="P:protein repair"/>
    <property type="evidence" value="ECO:0007669"/>
    <property type="project" value="InterPro"/>
</dbReference>
<dbReference type="SUPFAM" id="SSF51316">
    <property type="entry name" value="Mss4-like"/>
    <property type="match status" value="1"/>
</dbReference>
<protein>
    <recommendedName>
        <fullName evidence="2 5">Peptide-methionine (R)-S-oxide reductase</fullName>
        <ecNumber evidence="2 5">1.8.4.12</ecNumber>
    </recommendedName>
</protein>
<dbReference type="PANTHER" id="PTHR10173:SF52">
    <property type="entry name" value="METHIONINE-R-SULFOXIDE REDUCTASE B1"/>
    <property type="match status" value="1"/>
</dbReference>
<dbReference type="Gene3D" id="2.170.150.20">
    <property type="entry name" value="Peptide methionine sulfoxide reductase"/>
    <property type="match status" value="1"/>
</dbReference>